<feature type="transmembrane region" description="Helical" evidence="1">
    <location>
        <begin position="169"/>
        <end position="190"/>
    </location>
</feature>
<protein>
    <recommendedName>
        <fullName evidence="2">Urease accessory protein UreH-like transmembrane domain-containing protein</fullName>
    </recommendedName>
</protein>
<dbReference type="RefSeq" id="WP_132873545.1">
    <property type="nucleotide sequence ID" value="NZ_JAJUHT010000001.1"/>
</dbReference>
<keyword evidence="1" id="KW-0812">Transmembrane</keyword>
<evidence type="ECO:0000256" key="1">
    <source>
        <dbReference type="SAM" id="Phobius"/>
    </source>
</evidence>
<keyword evidence="4" id="KW-1185">Reference proteome</keyword>
<evidence type="ECO:0000313" key="3">
    <source>
        <dbReference type="EMBL" id="TCK60674.1"/>
    </source>
</evidence>
<feature type="transmembrane region" description="Helical" evidence="1">
    <location>
        <begin position="135"/>
        <end position="157"/>
    </location>
</feature>
<accession>A0A4R1K8M8</accession>
<keyword evidence="1" id="KW-0472">Membrane</keyword>
<organism evidence="3 4">
    <name type="scientific">Seleniivibrio woodruffii</name>
    <dbReference type="NCBI Taxonomy" id="1078050"/>
    <lineage>
        <taxon>Bacteria</taxon>
        <taxon>Pseudomonadati</taxon>
        <taxon>Deferribacterota</taxon>
        <taxon>Deferribacteres</taxon>
        <taxon>Deferribacterales</taxon>
        <taxon>Geovibrionaceae</taxon>
        <taxon>Seleniivibrio</taxon>
    </lineage>
</organism>
<dbReference type="AlphaFoldDB" id="A0A4R1K8M8"/>
<dbReference type="PANTHER" id="PTHR42208:SF1">
    <property type="entry name" value="HEAVY METAL TRANSPORTER"/>
    <property type="match status" value="1"/>
</dbReference>
<sequence length="219" mass="23752">MEELSYIGFLTLGFSVGFGHCLAMCHPFVLYISGRFVKGKKGYVPLFLPHLKYNLGRITTYSILGLIAGLAGSVVQVFGNLMGIQKAAAVIAGVFLVLYGVFAFSGYNFMNKLESRIGRVDVGEQLKRFQPKTPYLTGVVLGLLPCGPLYGVIIASASSADALRGLLSMMFYGIGTMGAMLTAAIFGNFLMARRGFFNALSLVIMIVMGVFFIWSGFRM</sequence>
<reference evidence="3 4" key="1">
    <citation type="submission" date="2019-03" db="EMBL/GenBank/DDBJ databases">
        <title>Genomic Encyclopedia of Type Strains, Phase IV (KMG-IV): sequencing the most valuable type-strain genomes for metagenomic binning, comparative biology and taxonomic classification.</title>
        <authorList>
            <person name="Goeker M."/>
        </authorList>
    </citation>
    <scope>NUCLEOTIDE SEQUENCE [LARGE SCALE GENOMIC DNA]</scope>
    <source>
        <strain evidence="3 4">DSM 24984</strain>
    </source>
</reference>
<name>A0A4R1K8M8_9BACT</name>
<dbReference type="EMBL" id="SMGG01000004">
    <property type="protein sequence ID" value="TCK60674.1"/>
    <property type="molecule type" value="Genomic_DNA"/>
</dbReference>
<feature type="transmembrane region" description="Helical" evidence="1">
    <location>
        <begin position="61"/>
        <end position="81"/>
    </location>
</feature>
<feature type="domain" description="Urease accessory protein UreH-like transmembrane" evidence="2">
    <location>
        <begin position="9"/>
        <end position="210"/>
    </location>
</feature>
<keyword evidence="1" id="KW-1133">Transmembrane helix</keyword>
<dbReference type="Pfam" id="PF13386">
    <property type="entry name" value="DsbD_2"/>
    <property type="match status" value="1"/>
</dbReference>
<proteinExistence type="predicted"/>
<dbReference type="PANTHER" id="PTHR42208">
    <property type="entry name" value="HEAVY METAL TRANSPORTER-RELATED"/>
    <property type="match status" value="1"/>
</dbReference>
<dbReference type="OrthoDB" id="9800141at2"/>
<feature type="transmembrane region" description="Helical" evidence="1">
    <location>
        <begin position="87"/>
        <end position="109"/>
    </location>
</feature>
<dbReference type="Proteomes" id="UP000294614">
    <property type="component" value="Unassembled WGS sequence"/>
</dbReference>
<evidence type="ECO:0000313" key="4">
    <source>
        <dbReference type="Proteomes" id="UP000294614"/>
    </source>
</evidence>
<feature type="transmembrane region" description="Helical" evidence="1">
    <location>
        <begin position="6"/>
        <end position="32"/>
    </location>
</feature>
<feature type="transmembrane region" description="Helical" evidence="1">
    <location>
        <begin position="197"/>
        <end position="217"/>
    </location>
</feature>
<evidence type="ECO:0000259" key="2">
    <source>
        <dbReference type="Pfam" id="PF13386"/>
    </source>
</evidence>
<gene>
    <name evidence="3" type="ORF">C8D98_1553</name>
</gene>
<comment type="caution">
    <text evidence="3">The sequence shown here is derived from an EMBL/GenBank/DDBJ whole genome shotgun (WGS) entry which is preliminary data.</text>
</comment>
<dbReference type="InterPro" id="IPR039447">
    <property type="entry name" value="UreH-like_TM_dom"/>
</dbReference>